<sequence length="226" mass="23488">MLAQSLLLAATAGLMGAPHCLIMCGGITSSFALNARGNPLKAAAAYHVGRITTYTITGAFMGLIGSFLNAAGTFVGLQGAASILGGILIIAWTYSRYTLPYPHRFMPLGKRADGALVAGKRGGQWLGTYSSGLLLGFLPCGLTYAMQMNAAASGSWAEGAAYLLVFGLATVPVFALLALFSGRLSRSGRKAMRVAGTALAYTMGILAILKGLAVNGWIPSVHPWLW</sequence>
<evidence type="ECO:0000313" key="4">
    <source>
        <dbReference type="Proteomes" id="UP000256977"/>
    </source>
</evidence>
<feature type="transmembrane region" description="Helical" evidence="1">
    <location>
        <begin position="126"/>
        <end position="147"/>
    </location>
</feature>
<comment type="caution">
    <text evidence="3">The sequence shown here is derived from an EMBL/GenBank/DDBJ whole genome shotgun (WGS) entry which is preliminary data.</text>
</comment>
<dbReference type="RefSeq" id="WP_116064274.1">
    <property type="nucleotide sequence ID" value="NZ_QRDZ01000031.1"/>
</dbReference>
<accession>A0A3D9IE21</accession>
<evidence type="ECO:0000313" key="3">
    <source>
        <dbReference type="EMBL" id="RED59446.1"/>
    </source>
</evidence>
<dbReference type="InterPro" id="IPR039447">
    <property type="entry name" value="UreH-like_TM_dom"/>
</dbReference>
<feature type="domain" description="Urease accessory protein UreH-like transmembrane" evidence="2">
    <location>
        <begin position="9"/>
        <end position="200"/>
    </location>
</feature>
<protein>
    <recommendedName>
        <fullName evidence="2">Urease accessory protein UreH-like transmembrane domain-containing protein</fullName>
    </recommendedName>
</protein>
<dbReference type="EMBL" id="QRDZ01000031">
    <property type="protein sequence ID" value="RED59446.1"/>
    <property type="molecule type" value="Genomic_DNA"/>
</dbReference>
<reference evidence="3 4" key="1">
    <citation type="submission" date="2018-07" db="EMBL/GenBank/DDBJ databases">
        <title>Genomic Encyclopedia of Type Strains, Phase III (KMG-III): the genomes of soil and plant-associated and newly described type strains.</title>
        <authorList>
            <person name="Whitman W."/>
        </authorList>
    </citation>
    <scope>NUCLEOTIDE SEQUENCE [LARGE SCALE GENOMIC DNA]</scope>
    <source>
        <strain evidence="3 4">CECT 7287</strain>
    </source>
</reference>
<evidence type="ECO:0000256" key="1">
    <source>
        <dbReference type="SAM" id="Phobius"/>
    </source>
</evidence>
<dbReference type="AlphaFoldDB" id="A0A3D9IE21"/>
<feature type="transmembrane region" description="Helical" evidence="1">
    <location>
        <begin position="70"/>
        <end position="94"/>
    </location>
</feature>
<name>A0A3D9IE21_9BACL</name>
<organism evidence="3 4">
    <name type="scientific">Cohnella phaseoli</name>
    <dbReference type="NCBI Taxonomy" id="456490"/>
    <lineage>
        <taxon>Bacteria</taxon>
        <taxon>Bacillati</taxon>
        <taxon>Bacillota</taxon>
        <taxon>Bacilli</taxon>
        <taxon>Bacillales</taxon>
        <taxon>Paenibacillaceae</taxon>
        <taxon>Cohnella</taxon>
    </lineage>
</organism>
<keyword evidence="1" id="KW-0812">Transmembrane</keyword>
<evidence type="ECO:0000259" key="2">
    <source>
        <dbReference type="Pfam" id="PF13386"/>
    </source>
</evidence>
<keyword evidence="4" id="KW-1185">Reference proteome</keyword>
<keyword evidence="1" id="KW-0472">Membrane</keyword>
<dbReference type="OrthoDB" id="9800141at2"/>
<proteinExistence type="predicted"/>
<gene>
    <name evidence="3" type="ORF">DFP98_13140</name>
</gene>
<dbReference type="Pfam" id="PF13386">
    <property type="entry name" value="DsbD_2"/>
    <property type="match status" value="1"/>
</dbReference>
<dbReference type="PANTHER" id="PTHR42208:SF1">
    <property type="entry name" value="HEAVY METAL TRANSPORTER"/>
    <property type="match status" value="1"/>
</dbReference>
<feature type="transmembrane region" description="Helical" evidence="1">
    <location>
        <begin position="159"/>
        <end position="182"/>
    </location>
</feature>
<dbReference type="PANTHER" id="PTHR42208">
    <property type="entry name" value="HEAVY METAL TRANSPORTER-RELATED"/>
    <property type="match status" value="1"/>
</dbReference>
<feature type="transmembrane region" description="Helical" evidence="1">
    <location>
        <begin position="194"/>
        <end position="218"/>
    </location>
</feature>
<dbReference type="Proteomes" id="UP000256977">
    <property type="component" value="Unassembled WGS sequence"/>
</dbReference>
<keyword evidence="1" id="KW-1133">Transmembrane helix</keyword>